<comment type="caution">
    <text evidence="1">The sequence shown here is derived from an EMBL/GenBank/DDBJ whole genome shotgun (WGS) entry which is preliminary data.</text>
</comment>
<keyword evidence="2" id="KW-1185">Reference proteome</keyword>
<accession>A0ABQ9HTV0</accession>
<organism evidence="1 2">
    <name type="scientific">Dryococelus australis</name>
    <dbReference type="NCBI Taxonomy" id="614101"/>
    <lineage>
        <taxon>Eukaryota</taxon>
        <taxon>Metazoa</taxon>
        <taxon>Ecdysozoa</taxon>
        <taxon>Arthropoda</taxon>
        <taxon>Hexapoda</taxon>
        <taxon>Insecta</taxon>
        <taxon>Pterygota</taxon>
        <taxon>Neoptera</taxon>
        <taxon>Polyneoptera</taxon>
        <taxon>Phasmatodea</taxon>
        <taxon>Verophasmatodea</taxon>
        <taxon>Anareolatae</taxon>
        <taxon>Phasmatidae</taxon>
        <taxon>Eurycanthinae</taxon>
        <taxon>Dryococelus</taxon>
    </lineage>
</organism>
<dbReference type="EMBL" id="JARBHB010000004">
    <property type="protein sequence ID" value="KAJ8887802.1"/>
    <property type="molecule type" value="Genomic_DNA"/>
</dbReference>
<proteinExistence type="predicted"/>
<evidence type="ECO:0000313" key="2">
    <source>
        <dbReference type="Proteomes" id="UP001159363"/>
    </source>
</evidence>
<evidence type="ECO:0000313" key="1">
    <source>
        <dbReference type="EMBL" id="KAJ8887802.1"/>
    </source>
</evidence>
<gene>
    <name evidence="1" type="ORF">PR048_014020</name>
</gene>
<name>A0ABQ9HTV0_9NEOP</name>
<protein>
    <submittedName>
        <fullName evidence="1">Uncharacterized protein</fullName>
    </submittedName>
</protein>
<sequence>MIHSGCCKYKNKKVTDAMRTCRISPHKVQRSAITVVLNVVLEKNGDNKGESSSKQRESLARILNVIIQEGQLYGTCCNGQPSDIFEGKVEGKRGQGK</sequence>
<reference evidence="1 2" key="1">
    <citation type="submission" date="2023-02" db="EMBL/GenBank/DDBJ databases">
        <title>LHISI_Scaffold_Assembly.</title>
        <authorList>
            <person name="Stuart O.P."/>
            <person name="Cleave R."/>
            <person name="Magrath M.J.L."/>
            <person name="Mikheyev A.S."/>
        </authorList>
    </citation>
    <scope>NUCLEOTIDE SEQUENCE [LARGE SCALE GENOMIC DNA]</scope>
    <source>
        <strain evidence="1">Daus_M_001</strain>
        <tissue evidence="1">Leg muscle</tissue>
    </source>
</reference>
<dbReference type="Proteomes" id="UP001159363">
    <property type="component" value="Chromosome X"/>
</dbReference>